<feature type="region of interest" description="Disordered" evidence="1">
    <location>
        <begin position="454"/>
        <end position="483"/>
    </location>
</feature>
<evidence type="ECO:0000313" key="3">
    <source>
        <dbReference type="Proteomes" id="UP000799777"/>
    </source>
</evidence>
<sequence length="789" mass="88981">MRHDVALDELHTRLCSDGHARLLEKIPPGLFIERKGNVLLDLPALTGANLGYSPVYAYLLHNVLHVDVKIQNGWQPLMASSICLEIAYTIPPLVHLPLQLLTNYGCQHQVLAMLEYYLLIWASRSGYEGSVPLLVYKDLEGMFRLLDRTEVYAYKERQKEMRQADLARISTNFPAHPPAPILPVCQSPAHDQDPEVPTDNTPQIPASSTSSHEITVSMDVDGPSHEPAEEPGREETLLNMENERHVTSGRNGTEHKEIETVVLDELYTPDNADRNFYSGGHAMRESCSTTGNLIATLEQLRQDLGDLVEYLPGIDEIDQGPDDSDPDYVPLALRIGLFSSDCDINWRQAWVSFKKNSDNTSASQSMKLFVCDENGVYLPCALISFYRYYKDICFDDEYEMCRSQADVIALTRYFYLLAQKKPQYSHIEPMFLYLDIKDTLIKLAKRWREDSDSMKTASARNAVESASGSGLDHEMTDADDAVSEPQTDVLWDAVLDPKATTRGDTPRDGLTPDFVSSLQIPFPVHLSKRQTAETQSPSRERPDERSAHHLMTPDSKDNIAKLVVRWEKSVSSQRNHTVTRRDFSQCFPSASSWASTEIMDTTEQSDATVSLDESTESCSPAVSGEDASAEQFEQYTPGKHDQFQGTLSDGESTDDDEIPHTKSIPTDVATKTDPYDICHRTHRNTVAVLAEQRKFLAKIQASIEAARVQHQNESRALRQLQNDPRKAHEGHSAAIERNKRGIKWIEAKLAILKDREQAAQRAIAAFEEQKKENYVKMMWLGRFHVPKDE</sequence>
<feature type="compositionally biased region" description="Basic and acidic residues" evidence="1">
    <location>
        <begin position="538"/>
        <end position="547"/>
    </location>
</feature>
<feature type="compositionally biased region" description="Polar residues" evidence="1">
    <location>
        <begin position="611"/>
        <end position="620"/>
    </location>
</feature>
<feature type="region of interest" description="Disordered" evidence="1">
    <location>
        <begin position="525"/>
        <end position="556"/>
    </location>
</feature>
<feature type="compositionally biased region" description="Basic and acidic residues" evidence="1">
    <location>
        <begin position="222"/>
        <end position="252"/>
    </location>
</feature>
<dbReference type="OrthoDB" id="3688256at2759"/>
<feature type="region of interest" description="Disordered" evidence="1">
    <location>
        <begin position="611"/>
        <end position="671"/>
    </location>
</feature>
<evidence type="ECO:0000313" key="2">
    <source>
        <dbReference type="EMBL" id="KAF2030764.1"/>
    </source>
</evidence>
<dbReference type="AlphaFoldDB" id="A0A9P4LPE5"/>
<feature type="region of interest" description="Disordered" evidence="1">
    <location>
        <begin position="182"/>
        <end position="252"/>
    </location>
</feature>
<feature type="compositionally biased region" description="Polar residues" evidence="1">
    <location>
        <begin position="198"/>
        <end position="214"/>
    </location>
</feature>
<gene>
    <name evidence="2" type="ORF">EK21DRAFT_111635</name>
</gene>
<protein>
    <submittedName>
        <fullName evidence="2">Uncharacterized protein</fullName>
    </submittedName>
</protein>
<reference evidence="2" key="1">
    <citation type="journal article" date="2020" name="Stud. Mycol.">
        <title>101 Dothideomycetes genomes: a test case for predicting lifestyles and emergence of pathogens.</title>
        <authorList>
            <person name="Haridas S."/>
            <person name="Albert R."/>
            <person name="Binder M."/>
            <person name="Bloem J."/>
            <person name="Labutti K."/>
            <person name="Salamov A."/>
            <person name="Andreopoulos B."/>
            <person name="Baker S."/>
            <person name="Barry K."/>
            <person name="Bills G."/>
            <person name="Bluhm B."/>
            <person name="Cannon C."/>
            <person name="Castanera R."/>
            <person name="Culley D."/>
            <person name="Daum C."/>
            <person name="Ezra D."/>
            <person name="Gonzalez J."/>
            <person name="Henrissat B."/>
            <person name="Kuo A."/>
            <person name="Liang C."/>
            <person name="Lipzen A."/>
            <person name="Lutzoni F."/>
            <person name="Magnuson J."/>
            <person name="Mondo S."/>
            <person name="Nolan M."/>
            <person name="Ohm R."/>
            <person name="Pangilinan J."/>
            <person name="Park H.-J."/>
            <person name="Ramirez L."/>
            <person name="Alfaro M."/>
            <person name="Sun H."/>
            <person name="Tritt A."/>
            <person name="Yoshinaga Y."/>
            <person name="Zwiers L.-H."/>
            <person name="Turgeon B."/>
            <person name="Goodwin S."/>
            <person name="Spatafora J."/>
            <person name="Crous P."/>
            <person name="Grigoriev I."/>
        </authorList>
    </citation>
    <scope>NUCLEOTIDE SEQUENCE</scope>
    <source>
        <strain evidence="2">CBS 110217</strain>
    </source>
</reference>
<keyword evidence="3" id="KW-1185">Reference proteome</keyword>
<dbReference type="EMBL" id="ML978187">
    <property type="protein sequence ID" value="KAF2030764.1"/>
    <property type="molecule type" value="Genomic_DNA"/>
</dbReference>
<comment type="caution">
    <text evidence="2">The sequence shown here is derived from an EMBL/GenBank/DDBJ whole genome shotgun (WGS) entry which is preliminary data.</text>
</comment>
<accession>A0A9P4LPE5</accession>
<feature type="compositionally biased region" description="Polar residues" evidence="1">
    <location>
        <begin position="454"/>
        <end position="468"/>
    </location>
</feature>
<proteinExistence type="predicted"/>
<evidence type="ECO:0000256" key="1">
    <source>
        <dbReference type="SAM" id="MobiDB-lite"/>
    </source>
</evidence>
<name>A0A9P4LPE5_9PLEO</name>
<dbReference type="Proteomes" id="UP000799777">
    <property type="component" value="Unassembled WGS sequence"/>
</dbReference>
<organism evidence="2 3">
    <name type="scientific">Setomelanomma holmii</name>
    <dbReference type="NCBI Taxonomy" id="210430"/>
    <lineage>
        <taxon>Eukaryota</taxon>
        <taxon>Fungi</taxon>
        <taxon>Dikarya</taxon>
        <taxon>Ascomycota</taxon>
        <taxon>Pezizomycotina</taxon>
        <taxon>Dothideomycetes</taxon>
        <taxon>Pleosporomycetidae</taxon>
        <taxon>Pleosporales</taxon>
        <taxon>Pleosporineae</taxon>
        <taxon>Phaeosphaeriaceae</taxon>
        <taxon>Setomelanomma</taxon>
    </lineage>
</organism>